<evidence type="ECO:0008006" key="5">
    <source>
        <dbReference type="Google" id="ProtNLM"/>
    </source>
</evidence>
<keyword evidence="4" id="KW-1185">Reference proteome</keyword>
<feature type="transmembrane region" description="Helical" evidence="2">
    <location>
        <begin position="55"/>
        <end position="72"/>
    </location>
</feature>
<feature type="compositionally biased region" description="Polar residues" evidence="1">
    <location>
        <begin position="117"/>
        <end position="130"/>
    </location>
</feature>
<keyword evidence="2" id="KW-0812">Transmembrane</keyword>
<protein>
    <recommendedName>
        <fullName evidence="5">Integral membrane protein</fullName>
    </recommendedName>
</protein>
<feature type="transmembrane region" description="Helical" evidence="2">
    <location>
        <begin position="84"/>
        <end position="101"/>
    </location>
</feature>
<dbReference type="EMBL" id="BAAAHB010000006">
    <property type="protein sequence ID" value="GAA0449324.1"/>
    <property type="molecule type" value="Genomic_DNA"/>
</dbReference>
<sequence length="303" mass="33264">MNGPGLAPPQPHRTGRPMVLTIRVIVIVLTVASACLLCWVPALRLAIMRRRAQDWALFWVTLVASFVCLSTFRRSLTGTAWSDVGLAVLLLMGAATLTHYLRFDIRHHRASGARQPLASTPISNNTPISHTTPAPAYPAPAFPVTPATDPQHAYLRPQPRTQPPPRPYGGTPDPGLHQELTQPQQAPLSPPMSPHMPPHIAPRSDAARDRQTPPPRPAPARRSTSRARHARPYPSPEQAEAMTVDQAPPIPRAPGPHQPPPPGHPQLQPRPGRPQRIDQVRAELDELSDLLRREPRGSGEHDR</sequence>
<feature type="compositionally biased region" description="Pro residues" evidence="1">
    <location>
        <begin position="248"/>
        <end position="264"/>
    </location>
</feature>
<evidence type="ECO:0000256" key="2">
    <source>
        <dbReference type="SAM" id="Phobius"/>
    </source>
</evidence>
<accession>A0ABN0ZIT7</accession>
<comment type="caution">
    <text evidence="3">The sequence shown here is derived from an EMBL/GenBank/DDBJ whole genome shotgun (WGS) entry which is preliminary data.</text>
</comment>
<gene>
    <name evidence="3" type="ORF">GCM10009544_10190</name>
</gene>
<evidence type="ECO:0000313" key="3">
    <source>
        <dbReference type="EMBL" id="GAA0449324.1"/>
    </source>
</evidence>
<feature type="transmembrane region" description="Helical" evidence="2">
    <location>
        <begin position="20"/>
        <end position="43"/>
    </location>
</feature>
<dbReference type="Proteomes" id="UP001499895">
    <property type="component" value="Unassembled WGS sequence"/>
</dbReference>
<feature type="region of interest" description="Disordered" evidence="1">
    <location>
        <begin position="284"/>
        <end position="303"/>
    </location>
</feature>
<reference evidence="3 4" key="1">
    <citation type="journal article" date="2019" name="Int. J. Syst. Evol. Microbiol.">
        <title>The Global Catalogue of Microorganisms (GCM) 10K type strain sequencing project: providing services to taxonomists for standard genome sequencing and annotation.</title>
        <authorList>
            <consortium name="The Broad Institute Genomics Platform"/>
            <consortium name="The Broad Institute Genome Sequencing Center for Infectious Disease"/>
            <person name="Wu L."/>
            <person name="Ma J."/>
        </authorList>
    </citation>
    <scope>NUCLEOTIDE SEQUENCE [LARGE SCALE GENOMIC DNA]</scope>
    <source>
        <strain evidence="3 4">JCM 10649</strain>
    </source>
</reference>
<name>A0ABN0ZIT7_9ACTN</name>
<dbReference type="RefSeq" id="WP_344086196.1">
    <property type="nucleotide sequence ID" value="NZ_BAAAHB010000006.1"/>
</dbReference>
<feature type="region of interest" description="Disordered" evidence="1">
    <location>
        <begin position="113"/>
        <end position="277"/>
    </location>
</feature>
<evidence type="ECO:0000256" key="1">
    <source>
        <dbReference type="SAM" id="MobiDB-lite"/>
    </source>
</evidence>
<organism evidence="3 4">
    <name type="scientific">Streptomyces stramineus</name>
    <dbReference type="NCBI Taxonomy" id="173861"/>
    <lineage>
        <taxon>Bacteria</taxon>
        <taxon>Bacillati</taxon>
        <taxon>Actinomycetota</taxon>
        <taxon>Actinomycetes</taxon>
        <taxon>Kitasatosporales</taxon>
        <taxon>Streptomycetaceae</taxon>
        <taxon>Streptomyces</taxon>
    </lineage>
</organism>
<keyword evidence="2" id="KW-1133">Transmembrane helix</keyword>
<keyword evidence="2" id="KW-0472">Membrane</keyword>
<proteinExistence type="predicted"/>
<evidence type="ECO:0000313" key="4">
    <source>
        <dbReference type="Proteomes" id="UP001499895"/>
    </source>
</evidence>
<feature type="compositionally biased region" description="Pro residues" evidence="1">
    <location>
        <begin position="188"/>
        <end position="200"/>
    </location>
</feature>